<dbReference type="AlphaFoldDB" id="A0A8J2IJK5"/>
<comment type="caution">
    <text evidence="2">The sequence shown here is derived from an EMBL/GenBank/DDBJ whole genome shotgun (WGS) entry which is preliminary data.</text>
</comment>
<sequence>MSSGNNPANGRANGPANNQANGPFNTPANTSTNGPASGSANNPANTTANTTANIPLRTRTDIPTVTMDTAKVQGALILLHMDNPSAVRRLYVGPQDVLPLVHYGEAAHTLTTLADPATAPTSGQCPGCNEQKCFTCGRCGCRNIQSGTVYAPTSFCRNDQSDPMSAQTLSHCEGCSQQRCMTCGHCSCRNNR</sequence>
<feature type="compositionally biased region" description="Low complexity" evidence="1">
    <location>
        <begin position="1"/>
        <end position="25"/>
    </location>
</feature>
<evidence type="ECO:0000256" key="1">
    <source>
        <dbReference type="SAM" id="MobiDB-lite"/>
    </source>
</evidence>
<name>A0A8J2IJK5_FUSEQ</name>
<dbReference type="EMBL" id="CAJSTJ010000124">
    <property type="protein sequence ID" value="CAG7558408.1"/>
    <property type="molecule type" value="Genomic_DNA"/>
</dbReference>
<protein>
    <submittedName>
        <fullName evidence="2">Uncharacterized protein</fullName>
    </submittedName>
</protein>
<feature type="region of interest" description="Disordered" evidence="1">
    <location>
        <begin position="1"/>
        <end position="57"/>
    </location>
</feature>
<gene>
    <name evidence="2" type="ORF">FEQUK3_LOCUS4126</name>
</gene>
<evidence type="ECO:0000313" key="2">
    <source>
        <dbReference type="EMBL" id="CAG7558408.1"/>
    </source>
</evidence>
<feature type="compositionally biased region" description="Low complexity" evidence="1">
    <location>
        <begin position="33"/>
        <end position="53"/>
    </location>
</feature>
<evidence type="ECO:0000313" key="3">
    <source>
        <dbReference type="Proteomes" id="UP000693738"/>
    </source>
</evidence>
<reference evidence="2" key="1">
    <citation type="submission" date="2021-05" db="EMBL/GenBank/DDBJ databases">
        <authorList>
            <person name="Khan N."/>
        </authorList>
    </citation>
    <scope>NUCLEOTIDE SEQUENCE</scope>
</reference>
<organism evidence="2 3">
    <name type="scientific">Fusarium equiseti</name>
    <name type="common">Fusarium scirpi</name>
    <dbReference type="NCBI Taxonomy" id="61235"/>
    <lineage>
        <taxon>Eukaryota</taxon>
        <taxon>Fungi</taxon>
        <taxon>Dikarya</taxon>
        <taxon>Ascomycota</taxon>
        <taxon>Pezizomycotina</taxon>
        <taxon>Sordariomycetes</taxon>
        <taxon>Hypocreomycetidae</taxon>
        <taxon>Hypocreales</taxon>
        <taxon>Nectriaceae</taxon>
        <taxon>Fusarium</taxon>
        <taxon>Fusarium incarnatum-equiseti species complex</taxon>
    </lineage>
</organism>
<dbReference type="Proteomes" id="UP000693738">
    <property type="component" value="Unassembled WGS sequence"/>
</dbReference>
<accession>A0A8J2IJK5</accession>
<proteinExistence type="predicted"/>